<keyword evidence="1" id="KW-0472">Membrane</keyword>
<feature type="transmembrane region" description="Helical" evidence="1">
    <location>
        <begin position="74"/>
        <end position="94"/>
    </location>
</feature>
<dbReference type="Proteomes" id="UP000521872">
    <property type="component" value="Unassembled WGS sequence"/>
</dbReference>
<evidence type="ECO:0000313" key="3">
    <source>
        <dbReference type="Proteomes" id="UP000521872"/>
    </source>
</evidence>
<organism evidence="2 3">
    <name type="scientific">Agrocybe pediades</name>
    <dbReference type="NCBI Taxonomy" id="84607"/>
    <lineage>
        <taxon>Eukaryota</taxon>
        <taxon>Fungi</taxon>
        <taxon>Dikarya</taxon>
        <taxon>Basidiomycota</taxon>
        <taxon>Agaricomycotina</taxon>
        <taxon>Agaricomycetes</taxon>
        <taxon>Agaricomycetidae</taxon>
        <taxon>Agaricales</taxon>
        <taxon>Agaricineae</taxon>
        <taxon>Strophariaceae</taxon>
        <taxon>Agrocybe</taxon>
    </lineage>
</organism>
<sequence length="103" mass="11399">MATMNENKPRSQMLLSISRYQPTALLGQGDCVNISAAYSDYLSSPENGVTADEVASVQKMKEVHRKQARPGERLGLVPICLTLVAMNFRSWAYVEDSFSHGSF</sequence>
<evidence type="ECO:0000256" key="1">
    <source>
        <dbReference type="SAM" id="Phobius"/>
    </source>
</evidence>
<dbReference type="AlphaFoldDB" id="A0A8H4QGW1"/>
<keyword evidence="1" id="KW-1133">Transmembrane helix</keyword>
<evidence type="ECO:0000313" key="2">
    <source>
        <dbReference type="EMBL" id="KAF4610162.1"/>
    </source>
</evidence>
<proteinExistence type="predicted"/>
<keyword evidence="1" id="KW-0812">Transmembrane</keyword>
<gene>
    <name evidence="2" type="ORF">D9613_010258</name>
</gene>
<dbReference type="EMBL" id="JAACJL010000059">
    <property type="protein sequence ID" value="KAF4610162.1"/>
    <property type="molecule type" value="Genomic_DNA"/>
</dbReference>
<keyword evidence="3" id="KW-1185">Reference proteome</keyword>
<name>A0A8H4QGW1_9AGAR</name>
<comment type="caution">
    <text evidence="2">The sequence shown here is derived from an EMBL/GenBank/DDBJ whole genome shotgun (WGS) entry which is preliminary data.</text>
</comment>
<protein>
    <submittedName>
        <fullName evidence="2">Uncharacterized protein</fullName>
    </submittedName>
</protein>
<reference evidence="2 3" key="1">
    <citation type="submission" date="2019-12" db="EMBL/GenBank/DDBJ databases">
        <authorList>
            <person name="Floudas D."/>
            <person name="Bentzer J."/>
            <person name="Ahren D."/>
            <person name="Johansson T."/>
            <person name="Persson P."/>
            <person name="Tunlid A."/>
        </authorList>
    </citation>
    <scope>NUCLEOTIDE SEQUENCE [LARGE SCALE GENOMIC DNA]</scope>
    <source>
        <strain evidence="2 3">CBS 102.39</strain>
    </source>
</reference>
<accession>A0A8H4QGW1</accession>